<dbReference type="PANTHER" id="PTHR46532:SF11">
    <property type="entry name" value="DYNEIN AXONEMAL HEAVY CHAIN 12"/>
    <property type="match status" value="1"/>
</dbReference>
<dbReference type="Pfam" id="PF08385">
    <property type="entry name" value="DHC_N1"/>
    <property type="match status" value="1"/>
</dbReference>
<dbReference type="GeneID" id="107121872"/>
<name>A0ABM1L328_GEKJA</name>
<evidence type="ECO:0000313" key="3">
    <source>
        <dbReference type="RefSeq" id="XP_015280365.1"/>
    </source>
</evidence>
<sequence length="313" mass="36431">MTPRCRPQVVVPLLANQQNHHDWPLVVSQDVIRHICSLENSVFVVVGQVKGKTLLLLPADADFDKEKSIELVDKSIVHAIESAVIEWSYQVQKVLKRESSEPLLEGQDPNPKVELEFWKSRCEDLQCIYSQLKMRRALTMVELLDRVQSTYLPAFRSMFRDVEAALIEAQDINLHLKPLQSTLEKIENVEFNDVKPLLDQMLHVVCFIWATSKYYSTPARIIVLLQEICGLLIRQARSYLNPEDLLKGEIEESLSKVQNTFDIFNYFKQTFEERRENLSTYFQPGQELKQWDFPSLMVFARLDNFLERLCLAN</sequence>
<feature type="domain" description="Dynein heavy chain tail" evidence="1">
    <location>
        <begin position="77"/>
        <end position="309"/>
    </location>
</feature>
<accession>A0ABM1L328</accession>
<dbReference type="PANTHER" id="PTHR46532">
    <property type="entry name" value="MALE FERTILITY FACTOR KL5"/>
    <property type="match status" value="1"/>
</dbReference>
<proteinExistence type="predicted"/>
<evidence type="ECO:0000259" key="1">
    <source>
        <dbReference type="Pfam" id="PF08385"/>
    </source>
</evidence>
<dbReference type="RefSeq" id="XP_015280365.1">
    <property type="nucleotide sequence ID" value="XM_015424879.1"/>
</dbReference>
<keyword evidence="2" id="KW-1185">Reference proteome</keyword>
<evidence type="ECO:0000313" key="2">
    <source>
        <dbReference type="Proteomes" id="UP000694871"/>
    </source>
</evidence>
<dbReference type="Proteomes" id="UP000694871">
    <property type="component" value="Unplaced"/>
</dbReference>
<organism evidence="2 3">
    <name type="scientific">Gekko japonicus</name>
    <name type="common">Schlegel's Japanese gecko</name>
    <dbReference type="NCBI Taxonomy" id="146911"/>
    <lineage>
        <taxon>Eukaryota</taxon>
        <taxon>Metazoa</taxon>
        <taxon>Chordata</taxon>
        <taxon>Craniata</taxon>
        <taxon>Vertebrata</taxon>
        <taxon>Euteleostomi</taxon>
        <taxon>Lepidosauria</taxon>
        <taxon>Squamata</taxon>
        <taxon>Bifurcata</taxon>
        <taxon>Gekkota</taxon>
        <taxon>Gekkonidae</taxon>
        <taxon>Gekkoninae</taxon>
        <taxon>Gekko</taxon>
    </lineage>
</organism>
<dbReference type="InterPro" id="IPR013594">
    <property type="entry name" value="Dynein_heavy_tail"/>
</dbReference>
<feature type="non-terminal residue" evidence="3">
    <location>
        <position position="313"/>
    </location>
</feature>
<protein>
    <submittedName>
        <fullName evidence="3">Dynein heavy chain 9, axonemal-like</fullName>
    </submittedName>
</protein>
<reference evidence="3" key="1">
    <citation type="submission" date="2025-08" db="UniProtKB">
        <authorList>
            <consortium name="RefSeq"/>
        </authorList>
    </citation>
    <scope>IDENTIFICATION</scope>
</reference>
<gene>
    <name evidence="3" type="primary">LOC107121872</name>
</gene>
<dbReference type="InterPro" id="IPR026983">
    <property type="entry name" value="DHC"/>
</dbReference>